<dbReference type="EMBL" id="KL363274">
    <property type="protein sequence ID" value="KFD49289.1"/>
    <property type="molecule type" value="Genomic_DNA"/>
</dbReference>
<dbReference type="AlphaFoldDB" id="A0A085LWE3"/>
<proteinExistence type="predicted"/>
<reference evidence="1 2" key="1">
    <citation type="journal article" date="2014" name="Nat. Genet.">
        <title>Genome and transcriptome of the porcine whipworm Trichuris suis.</title>
        <authorList>
            <person name="Jex A.R."/>
            <person name="Nejsum P."/>
            <person name="Schwarz E.M."/>
            <person name="Hu L."/>
            <person name="Young N.D."/>
            <person name="Hall R.S."/>
            <person name="Korhonen P.K."/>
            <person name="Liao S."/>
            <person name="Thamsborg S."/>
            <person name="Xia J."/>
            <person name="Xu P."/>
            <person name="Wang S."/>
            <person name="Scheerlinck J.P."/>
            <person name="Hofmann A."/>
            <person name="Sternberg P.W."/>
            <person name="Wang J."/>
            <person name="Gasser R.B."/>
        </authorList>
    </citation>
    <scope>NUCLEOTIDE SEQUENCE [LARGE SCALE GENOMIC DNA]</scope>
    <source>
        <strain evidence="1">DCEP-RM93M</strain>
    </source>
</reference>
<sequence length="103" mass="11377">MLVQLFHSIDASFPCCTESLPLLMQPLSQRHVAVNALVALKRTVWGQNKEAIASLSAFSANSPNQLDVLCHNRHPASMDSAQIRAFKQADHVCFGRLLQSQYG</sequence>
<evidence type="ECO:0000313" key="1">
    <source>
        <dbReference type="EMBL" id="KFD49289.1"/>
    </source>
</evidence>
<accession>A0A085LWE3</accession>
<organism evidence="1 2">
    <name type="scientific">Trichuris suis</name>
    <name type="common">pig whipworm</name>
    <dbReference type="NCBI Taxonomy" id="68888"/>
    <lineage>
        <taxon>Eukaryota</taxon>
        <taxon>Metazoa</taxon>
        <taxon>Ecdysozoa</taxon>
        <taxon>Nematoda</taxon>
        <taxon>Enoplea</taxon>
        <taxon>Dorylaimia</taxon>
        <taxon>Trichinellida</taxon>
        <taxon>Trichuridae</taxon>
        <taxon>Trichuris</taxon>
    </lineage>
</organism>
<evidence type="ECO:0000313" key="2">
    <source>
        <dbReference type="Proteomes" id="UP000030764"/>
    </source>
</evidence>
<dbReference type="Proteomes" id="UP000030764">
    <property type="component" value="Unassembled WGS sequence"/>
</dbReference>
<gene>
    <name evidence="1" type="ORF">M513_09841</name>
</gene>
<protein>
    <submittedName>
        <fullName evidence="1">Uncharacterized protein</fullName>
    </submittedName>
</protein>
<name>A0A085LWE3_9BILA</name>
<keyword evidence="2" id="KW-1185">Reference proteome</keyword>